<reference evidence="7" key="1">
    <citation type="journal article" date="2014" name="Nat. Commun.">
        <title>The emerging biofuel crop Camelina sativa retains a highly undifferentiated hexaploid genome structure.</title>
        <authorList>
            <person name="Kagale S."/>
            <person name="Koh C."/>
            <person name="Nixon J."/>
            <person name="Bollina V."/>
            <person name="Clarke W.E."/>
            <person name="Tuteja R."/>
            <person name="Spillane C."/>
            <person name="Robinson S.J."/>
            <person name="Links M.G."/>
            <person name="Clarke C."/>
            <person name="Higgins E.E."/>
            <person name="Huebert T."/>
            <person name="Sharpe A.G."/>
            <person name="Parkin I.A."/>
        </authorList>
    </citation>
    <scope>NUCLEOTIDE SEQUENCE [LARGE SCALE GENOMIC DNA]</scope>
    <source>
        <strain evidence="7">cv. DH55</strain>
    </source>
</reference>
<dbReference type="InterPro" id="IPR010666">
    <property type="entry name" value="Znf_GRF"/>
</dbReference>
<gene>
    <name evidence="8" type="primary">LOC109125825</name>
</gene>
<accession>A0ABM1QAG6</accession>
<evidence type="ECO:0000256" key="5">
    <source>
        <dbReference type="SAM" id="Phobius"/>
    </source>
</evidence>
<dbReference type="RefSeq" id="XP_019083754.1">
    <property type="nucleotide sequence ID" value="XM_019228209.1"/>
</dbReference>
<keyword evidence="5" id="KW-0472">Membrane</keyword>
<evidence type="ECO:0000313" key="8">
    <source>
        <dbReference type="RefSeq" id="XP_019083754.1"/>
    </source>
</evidence>
<dbReference type="PANTHER" id="PTHR33248">
    <property type="entry name" value="ZINC ION-BINDING PROTEIN"/>
    <property type="match status" value="1"/>
</dbReference>
<dbReference type="Proteomes" id="UP000694864">
    <property type="component" value="Chromosome 1"/>
</dbReference>
<dbReference type="PROSITE" id="PS51999">
    <property type="entry name" value="ZF_GRF"/>
    <property type="match status" value="1"/>
</dbReference>
<dbReference type="Pfam" id="PF06839">
    <property type="entry name" value="Zn_ribbon_GRF"/>
    <property type="match status" value="1"/>
</dbReference>
<keyword evidence="7" id="KW-1185">Reference proteome</keyword>
<name>A0ABM1QAG6_CAMSA</name>
<organism evidence="7 8">
    <name type="scientific">Camelina sativa</name>
    <name type="common">False flax</name>
    <name type="synonym">Myagrum sativum</name>
    <dbReference type="NCBI Taxonomy" id="90675"/>
    <lineage>
        <taxon>Eukaryota</taxon>
        <taxon>Viridiplantae</taxon>
        <taxon>Streptophyta</taxon>
        <taxon>Embryophyta</taxon>
        <taxon>Tracheophyta</taxon>
        <taxon>Spermatophyta</taxon>
        <taxon>Magnoliopsida</taxon>
        <taxon>eudicotyledons</taxon>
        <taxon>Gunneridae</taxon>
        <taxon>Pentapetalae</taxon>
        <taxon>rosids</taxon>
        <taxon>malvids</taxon>
        <taxon>Brassicales</taxon>
        <taxon>Brassicaceae</taxon>
        <taxon>Camelineae</taxon>
        <taxon>Camelina</taxon>
    </lineage>
</organism>
<keyword evidence="5" id="KW-0812">Transmembrane</keyword>
<evidence type="ECO:0000259" key="6">
    <source>
        <dbReference type="PROSITE" id="PS51999"/>
    </source>
</evidence>
<sequence>MSDSYSLSNTSQVEYEDAEYGIPTVCYCGERPRLEPSFTRTNPGRLFYTCQNRDDGECHIWKWWDVAMMEELRALKQETYGCPSLKRMREIIQVQRDKIAHLYDIQSKNQMELESLKVLIANKRDGIAMELKNVFVAAFVLLAMIIYLF</sequence>
<evidence type="ECO:0000256" key="2">
    <source>
        <dbReference type="ARBA" id="ARBA00022771"/>
    </source>
</evidence>
<keyword evidence="3" id="KW-0862">Zinc</keyword>
<evidence type="ECO:0000256" key="4">
    <source>
        <dbReference type="PROSITE-ProRule" id="PRU01343"/>
    </source>
</evidence>
<protein>
    <submittedName>
        <fullName evidence="8">Uncharacterized protein At4g04775-like</fullName>
    </submittedName>
</protein>
<keyword evidence="2 4" id="KW-0863">Zinc-finger</keyword>
<reference evidence="8" key="2">
    <citation type="submission" date="2025-08" db="UniProtKB">
        <authorList>
            <consortium name="RefSeq"/>
        </authorList>
    </citation>
    <scope>IDENTIFICATION</scope>
    <source>
        <tissue evidence="8">Leaf</tissue>
    </source>
</reference>
<proteinExistence type="predicted"/>
<evidence type="ECO:0000313" key="7">
    <source>
        <dbReference type="Proteomes" id="UP000694864"/>
    </source>
</evidence>
<feature type="transmembrane region" description="Helical" evidence="5">
    <location>
        <begin position="131"/>
        <end position="148"/>
    </location>
</feature>
<dbReference type="GeneID" id="109125825"/>
<evidence type="ECO:0000256" key="1">
    <source>
        <dbReference type="ARBA" id="ARBA00022723"/>
    </source>
</evidence>
<feature type="domain" description="GRF-type" evidence="6">
    <location>
        <begin position="26"/>
        <end position="67"/>
    </location>
</feature>
<keyword evidence="5" id="KW-1133">Transmembrane helix</keyword>
<keyword evidence="1" id="KW-0479">Metal-binding</keyword>
<evidence type="ECO:0000256" key="3">
    <source>
        <dbReference type="ARBA" id="ARBA00022833"/>
    </source>
</evidence>